<dbReference type="OrthoDB" id="9791538at2"/>
<dbReference type="AlphaFoldDB" id="A0A2U2X0Q7"/>
<dbReference type="InterPro" id="IPR036102">
    <property type="entry name" value="OsmC/Ohrsf"/>
</dbReference>
<dbReference type="PANTHER" id="PTHR39624">
    <property type="entry name" value="PROTEIN INVOLVED IN RIMO-MEDIATED BETA-METHYLTHIOLATION OF RIBOSOMAL PROTEIN S12 YCAO"/>
    <property type="match status" value="1"/>
</dbReference>
<name>A0A2U2X0Q7_9FLAO</name>
<sequence>MDATQSKTLEGNYALEIKSASGHTIIADEPEDLGGQNKGMSPYELIAAALAACTSATLEMYAQKKEWDLKGVKTNIKVIQGDRPADLPSIHREIELEGELDSKQKERLMTIANKCPIHKLLTGQIEINSEMR</sequence>
<dbReference type="InterPro" id="IPR015946">
    <property type="entry name" value="KH_dom-like_a/b"/>
</dbReference>
<dbReference type="InterPro" id="IPR003718">
    <property type="entry name" value="OsmC/Ohr_fam"/>
</dbReference>
<keyword evidence="2" id="KW-1185">Reference proteome</keyword>
<proteinExistence type="predicted"/>
<dbReference type="EMBL" id="QFRJ01000018">
    <property type="protein sequence ID" value="PWH81349.1"/>
    <property type="molecule type" value="Genomic_DNA"/>
</dbReference>
<dbReference type="SUPFAM" id="SSF82784">
    <property type="entry name" value="OsmC-like"/>
    <property type="match status" value="1"/>
</dbReference>
<reference evidence="1 2" key="2">
    <citation type="submission" date="2018-05" db="EMBL/GenBank/DDBJ databases">
        <authorList>
            <person name="Lanie J.A."/>
            <person name="Ng W.-L."/>
            <person name="Kazmierczak K.M."/>
            <person name="Andrzejewski T.M."/>
            <person name="Davidsen T.M."/>
            <person name="Wayne K.J."/>
            <person name="Tettelin H."/>
            <person name="Glass J.I."/>
            <person name="Rusch D."/>
            <person name="Podicherti R."/>
            <person name="Tsui H.-C.T."/>
            <person name="Winkler M.E."/>
        </authorList>
    </citation>
    <scope>NUCLEOTIDE SEQUENCE [LARGE SCALE GENOMIC DNA]</scope>
    <source>
        <strain evidence="1 2">C305</strain>
    </source>
</reference>
<dbReference type="Proteomes" id="UP000245370">
    <property type="component" value="Unassembled WGS sequence"/>
</dbReference>
<organism evidence="1 2">
    <name type="scientific">Brumimicrobium oceani</name>
    <dbReference type="NCBI Taxonomy" id="2100725"/>
    <lineage>
        <taxon>Bacteria</taxon>
        <taxon>Pseudomonadati</taxon>
        <taxon>Bacteroidota</taxon>
        <taxon>Flavobacteriia</taxon>
        <taxon>Flavobacteriales</taxon>
        <taxon>Crocinitomicaceae</taxon>
        <taxon>Brumimicrobium</taxon>
    </lineage>
</organism>
<gene>
    <name evidence="1" type="ORF">DIT68_15075</name>
</gene>
<comment type="caution">
    <text evidence="1">The sequence shown here is derived from an EMBL/GenBank/DDBJ whole genome shotgun (WGS) entry which is preliminary data.</text>
</comment>
<dbReference type="Gene3D" id="3.30.300.20">
    <property type="match status" value="1"/>
</dbReference>
<evidence type="ECO:0000313" key="1">
    <source>
        <dbReference type="EMBL" id="PWH81349.1"/>
    </source>
</evidence>
<accession>A0A2U2X0Q7</accession>
<dbReference type="Pfam" id="PF02566">
    <property type="entry name" value="OsmC"/>
    <property type="match status" value="1"/>
</dbReference>
<dbReference type="PANTHER" id="PTHR39624:SF2">
    <property type="entry name" value="OSMC-LIKE PROTEIN"/>
    <property type="match status" value="1"/>
</dbReference>
<dbReference type="RefSeq" id="WP_109360655.1">
    <property type="nucleotide sequence ID" value="NZ_QFRJ01000018.1"/>
</dbReference>
<reference evidence="1 2" key="1">
    <citation type="submission" date="2018-05" db="EMBL/GenBank/DDBJ databases">
        <title>Brumimicrobium oceani sp. nov., isolated from coastal sediment.</title>
        <authorList>
            <person name="Kou Y."/>
        </authorList>
    </citation>
    <scope>NUCLEOTIDE SEQUENCE [LARGE SCALE GENOMIC DNA]</scope>
    <source>
        <strain evidence="1 2">C305</strain>
    </source>
</reference>
<protein>
    <submittedName>
        <fullName evidence="1">Osmotically inducible protein OsmC</fullName>
    </submittedName>
</protein>
<evidence type="ECO:0000313" key="2">
    <source>
        <dbReference type="Proteomes" id="UP000245370"/>
    </source>
</evidence>